<feature type="compositionally biased region" description="Polar residues" evidence="1">
    <location>
        <begin position="303"/>
        <end position="321"/>
    </location>
</feature>
<evidence type="ECO:0000313" key="2">
    <source>
        <dbReference type="EMBL" id="KAK7816338.1"/>
    </source>
</evidence>
<sequence length="812" mass="90804">MGAETICDAKVQDVFPVATWPVSFSNPLAGMVACLQGLHMEILSPEAPETYHSHTVLKGLPGEGSWPIHSLAVVIRAPAGTINVHMLWVVADRLRLHHVCDIAIQHPHTFKAERSKLVILIGCLVRSARPTSEDGCNGLSCKDWQSNRTYACHSPGTVLTLTSDYGIIGLPYGWITEIIKLSPFNVLIILRSAAHPRHSRTLEHTKHRGLSDSPAPTNKGQESCNTLKKSTVQDFILHVSVFQQSSSEAFEGQGDAVDKSIQTIKNHAHGFQQGDAWHDLQVVAQKALEEDLPNDAGKDPGSTLFSQPPSLSKSASHTSSFLHGKHGTDLVSTAEAREPKKRSSGHGPWACKKQETNLCPVDTWQLPFALGIGPPAKQNHNLMMKGNSAITSLMPGQIPDPDPIKTVTNFECLVHMERREPVLKNYRCFGTGHKGECRALQLHSCSFPTTRHLRNLETRQEGREQDRKGRGREHSELCTHYAPHIPHALLAIFLALQTVSQENAAIQLNKDQDYFWPTPSLALHFPALTGKNRELRTQCCRVQTVPLISSEAKALSHLPSGLSRLLSPLKPFVSFCLRMLVYWEHPPHRLRVQVYWEHPLHSLKTQVYWEHPLHRLRSLVYWEHPPHRLKTQVYQEHPLHSLRAQVYQEHPLHSHCHSGYPPRQLGIGKPNPCTLLQLCLAKEEKSAALDSIQQLKTQAIAFYISDIPYCVSITVLTERKVLLVHRFSQISIFIISAPDFNSNPLNELNSGALLYQQGTGPGATEIYSVLNCKIWLKDLNELRVSFTEEVEPQEVILLQVADTPVTKSGWVL</sequence>
<feature type="region of interest" description="Disordered" evidence="1">
    <location>
        <begin position="199"/>
        <end position="223"/>
    </location>
</feature>
<organism evidence="2 3">
    <name type="scientific">Myodes glareolus</name>
    <name type="common">Bank vole</name>
    <name type="synonym">Clethrionomys glareolus</name>
    <dbReference type="NCBI Taxonomy" id="447135"/>
    <lineage>
        <taxon>Eukaryota</taxon>
        <taxon>Metazoa</taxon>
        <taxon>Chordata</taxon>
        <taxon>Craniata</taxon>
        <taxon>Vertebrata</taxon>
        <taxon>Euteleostomi</taxon>
        <taxon>Mammalia</taxon>
        <taxon>Eutheria</taxon>
        <taxon>Euarchontoglires</taxon>
        <taxon>Glires</taxon>
        <taxon>Rodentia</taxon>
        <taxon>Myomorpha</taxon>
        <taxon>Muroidea</taxon>
        <taxon>Cricetidae</taxon>
        <taxon>Arvicolinae</taxon>
        <taxon>Myodes</taxon>
    </lineage>
</organism>
<dbReference type="EMBL" id="JBBHLL010000103">
    <property type="protein sequence ID" value="KAK7816338.1"/>
    <property type="molecule type" value="Genomic_DNA"/>
</dbReference>
<dbReference type="Proteomes" id="UP001488838">
    <property type="component" value="Unassembled WGS sequence"/>
</dbReference>
<gene>
    <name evidence="2" type="ORF">U0070_020853</name>
</gene>
<feature type="compositionally biased region" description="Polar residues" evidence="1">
    <location>
        <begin position="214"/>
        <end position="223"/>
    </location>
</feature>
<evidence type="ECO:0000313" key="3">
    <source>
        <dbReference type="Proteomes" id="UP001488838"/>
    </source>
</evidence>
<keyword evidence="3" id="KW-1185">Reference proteome</keyword>
<accession>A0AAW0IPH9</accession>
<protein>
    <recommendedName>
        <fullName evidence="4">CST complex subunit CTC1</fullName>
    </recommendedName>
</protein>
<comment type="caution">
    <text evidence="2">The sequence shown here is derived from an EMBL/GenBank/DDBJ whole genome shotgun (WGS) entry which is preliminary data.</text>
</comment>
<feature type="region of interest" description="Disordered" evidence="1">
    <location>
        <begin position="456"/>
        <end position="475"/>
    </location>
</feature>
<dbReference type="AlphaFoldDB" id="A0AAW0IPH9"/>
<proteinExistence type="predicted"/>
<feature type="region of interest" description="Disordered" evidence="1">
    <location>
        <begin position="292"/>
        <end position="349"/>
    </location>
</feature>
<evidence type="ECO:0000256" key="1">
    <source>
        <dbReference type="SAM" id="MobiDB-lite"/>
    </source>
</evidence>
<evidence type="ECO:0008006" key="4">
    <source>
        <dbReference type="Google" id="ProtNLM"/>
    </source>
</evidence>
<name>A0AAW0IPH9_MYOGA</name>
<reference evidence="2 3" key="1">
    <citation type="journal article" date="2023" name="bioRxiv">
        <title>Conserved and derived expression patterns and positive selection on dental genes reveal complex evolutionary context of ever-growing rodent molars.</title>
        <authorList>
            <person name="Calamari Z.T."/>
            <person name="Song A."/>
            <person name="Cohen E."/>
            <person name="Akter M."/>
            <person name="Roy R.D."/>
            <person name="Hallikas O."/>
            <person name="Christensen M.M."/>
            <person name="Li P."/>
            <person name="Marangoni P."/>
            <person name="Jernvall J."/>
            <person name="Klein O.D."/>
        </authorList>
    </citation>
    <scope>NUCLEOTIDE SEQUENCE [LARGE SCALE GENOMIC DNA]</scope>
    <source>
        <strain evidence="2">V071</strain>
    </source>
</reference>